<reference evidence="14" key="2">
    <citation type="submission" date="2021-08" db="EMBL/GenBank/DDBJ databases">
        <authorList>
            <person name="Dalcin Martins P."/>
        </authorList>
    </citation>
    <scope>NUCLEOTIDE SEQUENCE</scope>
    <source>
        <strain evidence="14">MAG_39</strain>
    </source>
</reference>
<keyword evidence="8 10" id="KW-0238">DNA-binding</keyword>
<dbReference type="SMART" id="SM00437">
    <property type="entry name" value="TOP1Ac"/>
    <property type="match status" value="1"/>
</dbReference>
<dbReference type="PROSITE" id="PS52039">
    <property type="entry name" value="TOPO_IA_2"/>
    <property type="match status" value="1"/>
</dbReference>
<evidence type="ECO:0000256" key="4">
    <source>
        <dbReference type="ARBA" id="ARBA00022771"/>
    </source>
</evidence>
<keyword evidence="3" id="KW-0479">Metal-binding</keyword>
<evidence type="ECO:0000259" key="13">
    <source>
        <dbReference type="PROSITE" id="PS52039"/>
    </source>
</evidence>
<feature type="site" description="Interaction with DNA" evidence="10">
    <location>
        <position position="32"/>
    </location>
</feature>
<dbReference type="InterPro" id="IPR013498">
    <property type="entry name" value="Topo_IA_Znf"/>
</dbReference>
<comment type="catalytic activity">
    <reaction evidence="1 10">
        <text>ATP-independent breakage of single-stranded DNA, followed by passage and rejoining.</text>
        <dbReference type="EC" id="5.6.2.1"/>
    </reaction>
</comment>
<feature type="domain" description="Toprim" evidence="12">
    <location>
        <begin position="2"/>
        <end position="114"/>
    </location>
</feature>
<evidence type="ECO:0000256" key="8">
    <source>
        <dbReference type="ARBA" id="ARBA00023125"/>
    </source>
</evidence>
<keyword evidence="7 10" id="KW-0799">Topoisomerase</keyword>
<keyword evidence="4" id="KW-0863">Zinc-finger</keyword>
<dbReference type="InterPro" id="IPR003602">
    <property type="entry name" value="Topo_IA_DNA-bd_dom"/>
</dbReference>
<keyword evidence="6" id="KW-0460">Magnesium</keyword>
<dbReference type="GO" id="GO:0003677">
    <property type="term" value="F:DNA binding"/>
    <property type="evidence" value="ECO:0007669"/>
    <property type="project" value="UniProtKB-KW"/>
</dbReference>
<dbReference type="CDD" id="cd00186">
    <property type="entry name" value="TOP1Ac"/>
    <property type="match status" value="1"/>
</dbReference>
<dbReference type="EMBL" id="JAIOIV010000088">
    <property type="protein sequence ID" value="MBZ0156746.1"/>
    <property type="molecule type" value="Genomic_DNA"/>
</dbReference>
<dbReference type="InterPro" id="IPR028612">
    <property type="entry name" value="Topoisom_1_IA"/>
</dbReference>
<evidence type="ECO:0000313" key="15">
    <source>
        <dbReference type="Proteomes" id="UP000705867"/>
    </source>
</evidence>
<dbReference type="SUPFAM" id="SSF56712">
    <property type="entry name" value="Prokaryotic type I DNA topoisomerase"/>
    <property type="match status" value="1"/>
</dbReference>
<dbReference type="InterPro" id="IPR013824">
    <property type="entry name" value="Topo_IA_cen_sub1"/>
</dbReference>
<dbReference type="Proteomes" id="UP000705867">
    <property type="component" value="Unassembled WGS sequence"/>
</dbReference>
<dbReference type="GO" id="GO:0006265">
    <property type="term" value="P:DNA topological change"/>
    <property type="evidence" value="ECO:0007669"/>
    <property type="project" value="UniProtKB-UniRule"/>
</dbReference>
<dbReference type="PROSITE" id="PS50880">
    <property type="entry name" value="TOPRIM"/>
    <property type="match status" value="1"/>
</dbReference>
<dbReference type="InterPro" id="IPR013825">
    <property type="entry name" value="Topo_IA_cen_sub2"/>
</dbReference>
<dbReference type="SMART" id="SM00436">
    <property type="entry name" value="TOP1Bc"/>
    <property type="match status" value="1"/>
</dbReference>
<dbReference type="CDD" id="cd03363">
    <property type="entry name" value="TOPRIM_TopoIA_TopoI"/>
    <property type="match status" value="1"/>
</dbReference>
<dbReference type="InterPro" id="IPR023406">
    <property type="entry name" value="Topo_IA_AS"/>
</dbReference>
<feature type="site" description="Interaction with DNA" evidence="10">
    <location>
        <position position="140"/>
    </location>
</feature>
<dbReference type="InterPro" id="IPR013497">
    <property type="entry name" value="Topo_IA_cen"/>
</dbReference>
<evidence type="ECO:0000256" key="7">
    <source>
        <dbReference type="ARBA" id="ARBA00023029"/>
    </source>
</evidence>
<dbReference type="Gene3D" id="3.30.65.10">
    <property type="entry name" value="Bacterial Topoisomerase I, domain 1"/>
    <property type="match status" value="3"/>
</dbReference>
<name>A0A953J5R8_9BACT</name>
<dbReference type="InterPro" id="IPR005733">
    <property type="entry name" value="TopoI_bac-type"/>
</dbReference>
<feature type="domain" description="Topo IA-type catalytic" evidence="13">
    <location>
        <begin position="130"/>
        <end position="586"/>
    </location>
</feature>
<dbReference type="GO" id="GO:0003917">
    <property type="term" value="F:DNA topoisomerase type I (single strand cut, ATP-independent) activity"/>
    <property type="evidence" value="ECO:0007669"/>
    <property type="project" value="UniProtKB-UniRule"/>
</dbReference>
<dbReference type="Pfam" id="PF01751">
    <property type="entry name" value="Toprim"/>
    <property type="match status" value="1"/>
</dbReference>
<feature type="site" description="Interaction with DNA" evidence="10">
    <location>
        <position position="156"/>
    </location>
</feature>
<dbReference type="InterPro" id="IPR003601">
    <property type="entry name" value="Topo_IA_2"/>
</dbReference>
<dbReference type="HAMAP" id="MF_00952">
    <property type="entry name" value="Topoisom_1_prok"/>
    <property type="match status" value="1"/>
</dbReference>
<dbReference type="Pfam" id="PF01131">
    <property type="entry name" value="Topoisom_bac"/>
    <property type="match status" value="1"/>
</dbReference>
<feature type="region of interest" description="Disordered" evidence="11">
    <location>
        <begin position="351"/>
        <end position="372"/>
    </location>
</feature>
<dbReference type="Pfam" id="PF01396">
    <property type="entry name" value="Zn_ribbon_Top1"/>
    <property type="match status" value="4"/>
</dbReference>
<dbReference type="PRINTS" id="PR00417">
    <property type="entry name" value="PRTPISMRASEI"/>
</dbReference>
<keyword evidence="5" id="KW-0862">Zinc</keyword>
<comment type="function">
    <text evidence="10">Releases the supercoiling and torsional tension of DNA, which is introduced during the DNA replication and transcription, by transiently cleaving and rejoining one strand of the DNA duplex. Introduces a single-strand break via transesterification at a target site in duplex DNA. The scissile phosphodiester is attacked by the catalytic tyrosine of the enzyme, resulting in the formation of a DNA-(5'-phosphotyrosyl)-enzyme intermediate and the expulsion of a 3'-OH DNA strand. The free DNA strand then undergoes passage around the unbroken strand, thus removing DNA supercoils. Finally, in the religation step, the DNA 3'-OH attacks the covalent intermediate to expel the active-site tyrosine and restore the DNA phosphodiester backbone.</text>
</comment>
<dbReference type="PANTHER" id="PTHR42785">
    <property type="entry name" value="DNA TOPOISOMERASE, TYPE IA, CORE"/>
    <property type="match status" value="1"/>
</dbReference>
<evidence type="ECO:0000259" key="12">
    <source>
        <dbReference type="PROSITE" id="PS50880"/>
    </source>
</evidence>
<accession>A0A953J5R8</accession>
<dbReference type="Gene3D" id="1.10.460.10">
    <property type="entry name" value="Topoisomerase I, domain 2"/>
    <property type="match status" value="1"/>
</dbReference>
<dbReference type="AlphaFoldDB" id="A0A953J5R8"/>
<dbReference type="SUPFAM" id="SSF57783">
    <property type="entry name" value="Zinc beta-ribbon"/>
    <property type="match status" value="2"/>
</dbReference>
<dbReference type="PROSITE" id="PS00396">
    <property type="entry name" value="TOPO_IA_1"/>
    <property type="match status" value="1"/>
</dbReference>
<dbReference type="GO" id="GO:0005694">
    <property type="term" value="C:chromosome"/>
    <property type="evidence" value="ECO:0007669"/>
    <property type="project" value="InterPro"/>
</dbReference>
<feature type="site" description="Interaction with DNA" evidence="10">
    <location>
        <position position="144"/>
    </location>
</feature>
<feature type="site" description="Interaction with DNA" evidence="10">
    <location>
        <position position="320"/>
    </location>
</feature>
<evidence type="ECO:0000256" key="11">
    <source>
        <dbReference type="SAM" id="MobiDB-lite"/>
    </source>
</evidence>
<evidence type="ECO:0000256" key="5">
    <source>
        <dbReference type="ARBA" id="ARBA00022833"/>
    </source>
</evidence>
<feature type="region of interest" description="Interaction with DNA" evidence="10">
    <location>
        <begin position="164"/>
        <end position="169"/>
    </location>
</feature>
<evidence type="ECO:0000256" key="3">
    <source>
        <dbReference type="ARBA" id="ARBA00022723"/>
    </source>
</evidence>
<dbReference type="GO" id="GO:0008270">
    <property type="term" value="F:zinc ion binding"/>
    <property type="evidence" value="ECO:0007669"/>
    <property type="project" value="UniProtKB-KW"/>
</dbReference>
<dbReference type="InterPro" id="IPR006171">
    <property type="entry name" value="TOPRIM_dom"/>
</dbReference>
<comment type="similarity">
    <text evidence="2 10">Belongs to the type IA topoisomerase family.</text>
</comment>
<proteinExistence type="inferred from homology"/>
<comment type="subunit">
    <text evidence="10">Monomer.</text>
</comment>
<protein>
    <recommendedName>
        <fullName evidence="10">DNA topoisomerase 1</fullName>
        <ecNumber evidence="10">5.6.2.1</ecNumber>
    </recommendedName>
    <alternativeName>
        <fullName evidence="10">DNA topoisomerase I</fullName>
    </alternativeName>
</protein>
<dbReference type="Gene3D" id="1.10.290.10">
    <property type="entry name" value="Topoisomerase I, domain 4"/>
    <property type="match status" value="1"/>
</dbReference>
<dbReference type="Gene3D" id="2.70.20.10">
    <property type="entry name" value="Topoisomerase I, domain 3"/>
    <property type="match status" value="1"/>
</dbReference>
<dbReference type="EC" id="5.6.2.1" evidence="10"/>
<feature type="site" description="Interaction with DNA" evidence="10">
    <location>
        <position position="149"/>
    </location>
</feature>
<dbReference type="NCBIfam" id="TIGR01051">
    <property type="entry name" value="topA_bact"/>
    <property type="match status" value="1"/>
</dbReference>
<evidence type="ECO:0000313" key="14">
    <source>
        <dbReference type="EMBL" id="MBZ0156746.1"/>
    </source>
</evidence>
<dbReference type="InterPro" id="IPR023405">
    <property type="entry name" value="Topo_IA_core_domain"/>
</dbReference>
<gene>
    <name evidence="10 14" type="primary">topA</name>
    <name evidence="14" type="ORF">K8I29_11140</name>
</gene>
<evidence type="ECO:0000256" key="1">
    <source>
        <dbReference type="ARBA" id="ARBA00000213"/>
    </source>
</evidence>
<feature type="active site" description="O-(5'-phospho-DNA)-tyrosine intermediate" evidence="10">
    <location>
        <position position="318"/>
    </location>
</feature>
<dbReference type="InterPro" id="IPR034149">
    <property type="entry name" value="TOPRIM_TopoI"/>
</dbReference>
<keyword evidence="9 10" id="KW-0413">Isomerase</keyword>
<dbReference type="InterPro" id="IPR000380">
    <property type="entry name" value="Topo_IA"/>
</dbReference>
<comment type="caution">
    <text evidence="14">The sequence shown here is derived from an EMBL/GenBank/DDBJ whole genome shotgun (WGS) entry which is preliminary data.</text>
</comment>
<dbReference type="InterPro" id="IPR013826">
    <property type="entry name" value="Topo_IA_cen_sub3"/>
</dbReference>
<dbReference type="Gene3D" id="3.40.50.140">
    <property type="match status" value="1"/>
</dbReference>
<sequence>MKSLVIVESPAKARTINKILGKDFGVKASIGHIKDLPKKELGVDVDHDFTPQYVTIPGKEKVIRELKAEAKKAEEIYIATDPDREGEAIAYHIAEDIRHPRNSKKIYRVTFHEITERAVKEAIRHPGEIDLNKVDAQQARRILDRLVGYNLSPFLWKKVRRGLSAGRVQSVAVRLIVDREREIEAFQKEEYWTIDALLEPFSPPGNGTAKAPFPAKLYRYRDALVIDRDAKEGSRFLITNEEEAQRIAGDIRAKDTFLAKIETKMRKRSPAPPFITSTLQQEAARRLRFPAKKTMMIAQQLYEGVELGEEGSAGLITYMRTDSFRIAPEAQQWAAELILSRFGKDYVPEKPPHYKSKGSAQEAHEAIRPTYPDKSPEAVKRYLSKDQYALYQLVWNRFIASQMSPAQLEQTTFIIGLKESGTEVKGTELRASGTVIRFQGFMALYTESMDEIEEEEGGLLPSLQEGDALRQTDIKPVQHFTQPPPRYTEATLVKTLEEKGIGRPSTYAAILSTIQDRKYVEKNGDRRFVPTELGTVVNDLLVEKFPELIDFNFTAKMEDELDEIENAKMRWVDVVNDFYTPFKEDLQKASTDKGRVRPQDIPTDEVCEKCGSPMVIKWGRHGKFLACSAYPKCKSTRPLEGENAPQKTESIPTDEVCEKCGAAMVIKSGRFGKFLACSRYPECKNTRPIATGVKCPLDQGDIVERKSKRGKSFWSCSNYPNCTFALWYRPVPKECPKCHAPFLVEQWNKAGELFLACTNKECNYKEQVKKEEPAAATEA</sequence>
<feature type="site" description="Interaction with DNA" evidence="10">
    <location>
        <position position="141"/>
    </location>
</feature>
<evidence type="ECO:0000256" key="9">
    <source>
        <dbReference type="ARBA" id="ARBA00023235"/>
    </source>
</evidence>
<reference evidence="14" key="1">
    <citation type="journal article" date="2021" name="bioRxiv">
        <title>Unraveling nitrogen, sulfur and carbon metabolic pathways and microbial community transcriptional responses to substrate deprivation and toxicity stresses in a bioreactor mimicking anoxic brackish coastal sediment conditions.</title>
        <authorList>
            <person name="Martins P.D."/>
            <person name="Echeveste M.J."/>
            <person name="Arshad A."/>
            <person name="Kurth J."/>
            <person name="Ouboter H."/>
            <person name="Jetten M.S.M."/>
            <person name="Welte C.U."/>
        </authorList>
    </citation>
    <scope>NUCLEOTIDE SEQUENCE</scope>
    <source>
        <strain evidence="14">MAG_39</strain>
    </source>
</reference>
<organism evidence="14 15">
    <name type="scientific">Candidatus Nitrobium versatile</name>
    <dbReference type="NCBI Taxonomy" id="2884831"/>
    <lineage>
        <taxon>Bacteria</taxon>
        <taxon>Pseudomonadati</taxon>
        <taxon>Nitrospirota</taxon>
        <taxon>Nitrospiria</taxon>
        <taxon>Nitrospirales</taxon>
        <taxon>Nitrospiraceae</taxon>
        <taxon>Candidatus Nitrobium</taxon>
    </lineage>
</organism>
<dbReference type="PANTHER" id="PTHR42785:SF1">
    <property type="entry name" value="DNA TOPOISOMERASE"/>
    <property type="match status" value="1"/>
</dbReference>
<evidence type="ECO:0000256" key="6">
    <source>
        <dbReference type="ARBA" id="ARBA00022842"/>
    </source>
</evidence>
<evidence type="ECO:0000256" key="10">
    <source>
        <dbReference type="HAMAP-Rule" id="MF_00952"/>
    </source>
</evidence>
<evidence type="ECO:0000256" key="2">
    <source>
        <dbReference type="ARBA" id="ARBA00009446"/>
    </source>
</evidence>
<feature type="site" description="Interaction with DNA" evidence="10">
    <location>
        <position position="517"/>
    </location>
</feature>
<dbReference type="SMART" id="SM00493">
    <property type="entry name" value="TOPRIM"/>
    <property type="match status" value="1"/>
</dbReference>